<dbReference type="AlphaFoldDB" id="A6I084"/>
<proteinExistence type="predicted"/>
<gene>
    <name evidence="1" type="primary">Ms4a12_predicted</name>
    <name evidence="1" type="ORF">rCG_63633</name>
</gene>
<organism evidence="1">
    <name type="scientific">Rattus norvegicus</name>
    <name type="common">Rat</name>
    <dbReference type="NCBI Taxonomy" id="10116"/>
    <lineage>
        <taxon>Eukaryota</taxon>
        <taxon>Metazoa</taxon>
        <taxon>Chordata</taxon>
        <taxon>Craniata</taxon>
        <taxon>Vertebrata</taxon>
        <taxon>Euteleostomi</taxon>
        <taxon>Mammalia</taxon>
        <taxon>Eutheria</taxon>
        <taxon>Euarchontoglires</taxon>
        <taxon>Glires</taxon>
        <taxon>Rodentia</taxon>
        <taxon>Myomorpha</taxon>
        <taxon>Muroidea</taxon>
        <taxon>Muridae</taxon>
        <taxon>Murinae</taxon>
        <taxon>Rattus</taxon>
    </lineage>
</organism>
<protein>
    <submittedName>
        <fullName evidence="1">Membrane-spanning 4-domains, subfamily A, member 12 (Predicted)</fullName>
    </submittedName>
</protein>
<reference evidence="1" key="2">
    <citation type="submission" date="2005-07" db="EMBL/GenBank/DDBJ databases">
        <authorList>
            <person name="Mural R.J."/>
            <person name="Li P.W."/>
            <person name="Adams M.D."/>
            <person name="Amanatides P.G."/>
            <person name="Baden-Tillson H."/>
            <person name="Barnstead M."/>
            <person name="Chin S.H."/>
            <person name="Dew I."/>
            <person name="Evans C.A."/>
            <person name="Ferriera S."/>
            <person name="Flanigan M."/>
            <person name="Fosler C."/>
            <person name="Glodek A."/>
            <person name="Gu Z."/>
            <person name="Holt R.A."/>
            <person name="Jennings D."/>
            <person name="Kraft C.L."/>
            <person name="Lu F."/>
            <person name="Nguyen T."/>
            <person name="Nusskern D.R."/>
            <person name="Pfannkoch C.M."/>
            <person name="Sitter C."/>
            <person name="Sutton G.G."/>
            <person name="Venter J.C."/>
            <person name="Wang Z."/>
            <person name="Woodage T."/>
            <person name="Zheng X.H."/>
            <person name="Zhong F."/>
        </authorList>
    </citation>
    <scope>NUCLEOTIDE SEQUENCE</scope>
    <source>
        <strain evidence="1">BN</strain>
    </source>
</reference>
<dbReference type="EMBL" id="CH473953">
    <property type="protein sequence ID" value="EDM12865.1"/>
    <property type="molecule type" value="Genomic_DNA"/>
</dbReference>
<name>A6I084_RAT</name>
<reference evidence="1" key="1">
    <citation type="journal article" date="2005" name="Genome Res.">
        <title>Gene and alternative splicing annotation with AIR.</title>
        <authorList>
            <person name="Florea L."/>
            <person name="Di Francesco V."/>
            <person name="Miller J."/>
            <person name="Turner R."/>
            <person name="Yao A."/>
            <person name="Harris M."/>
            <person name="Walenz B."/>
            <person name="Mobarry C."/>
            <person name="Merkulov G.V."/>
            <person name="Charlab R."/>
            <person name="Dew I."/>
            <person name="Deng Z."/>
            <person name="Istrail S."/>
            <person name="Li P."/>
            <person name="Sutton G."/>
        </authorList>
    </citation>
    <scope>NUCLEOTIDE SEQUENCE</scope>
    <source>
        <strain evidence="1">BN</strain>
    </source>
</reference>
<dbReference type="Proteomes" id="UP000234681">
    <property type="component" value="Chromosome 1"/>
</dbReference>
<evidence type="ECO:0000313" key="1">
    <source>
        <dbReference type="EMBL" id="EDM12865.1"/>
    </source>
</evidence>
<accession>A6I084</accession>
<sequence>MKNHWLMANSHWVFNQCLFLLTITPPQRKDKRAET</sequence>